<evidence type="ECO:0000313" key="2">
    <source>
        <dbReference type="Proteomes" id="UP000561459"/>
    </source>
</evidence>
<comment type="caution">
    <text evidence="1">The sequence shown here is derived from an EMBL/GenBank/DDBJ whole genome shotgun (WGS) entry which is preliminary data.</text>
</comment>
<dbReference type="Proteomes" id="UP000561459">
    <property type="component" value="Unassembled WGS sequence"/>
</dbReference>
<gene>
    <name evidence="1" type="ORF">GGR39_001343</name>
</gene>
<sequence>MTAALEAKVLADKAARDTCKLNLDTRLAHVKQDLSVRGIGGRIADEVIDNAKLIFDEGVAVVEEHPAVIGGTIAAIVLWFLRNPIIDGLNRVLKSFK</sequence>
<dbReference type="EMBL" id="JACIDY010000002">
    <property type="protein sequence ID" value="MBB3939703.1"/>
    <property type="molecule type" value="Genomic_DNA"/>
</dbReference>
<keyword evidence="2" id="KW-1185">Reference proteome</keyword>
<reference evidence="1 2" key="1">
    <citation type="submission" date="2020-08" db="EMBL/GenBank/DDBJ databases">
        <title>Genomic Encyclopedia of Type Strains, Phase IV (KMG-IV): sequencing the most valuable type-strain genomes for metagenomic binning, comparative biology and taxonomic classification.</title>
        <authorList>
            <person name="Goeker M."/>
        </authorList>
    </citation>
    <scope>NUCLEOTIDE SEQUENCE [LARGE SCALE GENOMIC DNA]</scope>
    <source>
        <strain evidence="1 2">DSM 27568</strain>
    </source>
</reference>
<dbReference type="RefSeq" id="WP_183616387.1">
    <property type="nucleotide sequence ID" value="NZ_JACIDY010000002.1"/>
</dbReference>
<proteinExistence type="predicted"/>
<accession>A0A7W6C2M8</accession>
<dbReference type="AlphaFoldDB" id="A0A7W6C2M8"/>
<organism evidence="1 2">
    <name type="scientific">Novosphingobium fluoreni</name>
    <dbReference type="NCBI Taxonomy" id="1391222"/>
    <lineage>
        <taxon>Bacteria</taxon>
        <taxon>Pseudomonadati</taxon>
        <taxon>Pseudomonadota</taxon>
        <taxon>Alphaproteobacteria</taxon>
        <taxon>Sphingomonadales</taxon>
        <taxon>Sphingomonadaceae</taxon>
        <taxon>Novosphingobium</taxon>
    </lineage>
</organism>
<evidence type="ECO:0000313" key="1">
    <source>
        <dbReference type="EMBL" id="MBB3939703.1"/>
    </source>
</evidence>
<name>A0A7W6C2M8_9SPHN</name>
<protein>
    <submittedName>
        <fullName evidence="1">Uncharacterized protein</fullName>
    </submittedName>
</protein>